<feature type="domain" description="C3H1-type" evidence="7">
    <location>
        <begin position="37"/>
        <end position="63"/>
    </location>
</feature>
<dbReference type="GO" id="GO:0003729">
    <property type="term" value="F:mRNA binding"/>
    <property type="evidence" value="ECO:0007669"/>
    <property type="project" value="TreeGrafter"/>
</dbReference>
<keyword evidence="5" id="KW-0238">DNA-binding</keyword>
<name>A0A835CDX4_9FABA</name>
<accession>A0A835CDX4</accession>
<keyword evidence="9" id="KW-1185">Reference proteome</keyword>
<dbReference type="EMBL" id="JAAIUW010000003">
    <property type="protein sequence ID" value="KAF7838679.1"/>
    <property type="molecule type" value="Genomic_DNA"/>
</dbReference>
<evidence type="ECO:0000313" key="8">
    <source>
        <dbReference type="EMBL" id="KAF7838679.1"/>
    </source>
</evidence>
<comment type="caution">
    <text evidence="8">The sequence shown here is derived from an EMBL/GenBank/DDBJ whole genome shotgun (WGS) entry which is preliminary data.</text>
</comment>
<dbReference type="InterPro" id="IPR000571">
    <property type="entry name" value="Znf_CCCH"/>
</dbReference>
<dbReference type="FunFam" id="4.10.1000.10:FF:000021">
    <property type="entry name" value="Zinc finger CCCH domain-containing protein 17"/>
    <property type="match status" value="1"/>
</dbReference>
<feature type="zinc finger region" description="C3H1-type" evidence="6">
    <location>
        <begin position="81"/>
        <end position="108"/>
    </location>
</feature>
<keyword evidence="3 6" id="KW-0863">Zinc-finger</keyword>
<dbReference type="PANTHER" id="PTHR15725:SF0">
    <property type="entry name" value="ZINC FINGER CCCH DOMAIN-CONTAINING PROTEIN 32-LIKE"/>
    <property type="match status" value="1"/>
</dbReference>
<keyword evidence="1 6" id="KW-0479">Metal-binding</keyword>
<dbReference type="GO" id="GO:0008270">
    <property type="term" value="F:zinc ion binding"/>
    <property type="evidence" value="ECO:0007669"/>
    <property type="project" value="UniProtKB-KW"/>
</dbReference>
<keyword evidence="4 6" id="KW-0862">Zinc</keyword>
<sequence>MDEDLLKRNTDCVYFLASPLTCKKGANCEYRHHEIARLNPRDCWYWLSGNCLNPTCAFRHPPLEGHTGVPSEPTQSSLPANKTTVPCYFFFNGFCNKGDRCSFLHGPDHNSFSGKPVKNDSGISDAFPLENKTSSGSKTSVAAPTVTYLDPSEIAPKDAHNCKFQPIKDLQQEVPKTVQQQNISPEISAYEYKEATVISPASLLPEERFLHSISHICTEQSAEEQVNSHIEPEERWESSPGFDVLVEDEMENLGHENDSEYLPVLDRERRELNGQCLQYEFKDRVEYDPICPEADILYEQEMYNGYRCMDDDYTLVDDRKVPAYTRERIIDSLLSRKRFRMPAEMAACDRNLDLRDHLRRRREVEINGRPVSEFLRRHESFLMIQNQERHRRHSVDQRLSRRLTSEVGLSMIDSNGEVETLSVANKHGIFRHSQQHISRKQHYKEKLTKRQFISSKISGKPVSKQRRSIHESRAFAFNGPKTLAEIKEEKKKAAGKGYLKSSAADFQDPKPLSEILKDKKRLDSVRDGNTCND</sequence>
<organism evidence="8 9">
    <name type="scientific">Senna tora</name>
    <dbReference type="NCBI Taxonomy" id="362788"/>
    <lineage>
        <taxon>Eukaryota</taxon>
        <taxon>Viridiplantae</taxon>
        <taxon>Streptophyta</taxon>
        <taxon>Embryophyta</taxon>
        <taxon>Tracheophyta</taxon>
        <taxon>Spermatophyta</taxon>
        <taxon>Magnoliopsida</taxon>
        <taxon>eudicotyledons</taxon>
        <taxon>Gunneridae</taxon>
        <taxon>Pentapetalae</taxon>
        <taxon>rosids</taxon>
        <taxon>fabids</taxon>
        <taxon>Fabales</taxon>
        <taxon>Fabaceae</taxon>
        <taxon>Caesalpinioideae</taxon>
        <taxon>Cassia clade</taxon>
        <taxon>Senna</taxon>
    </lineage>
</organism>
<protein>
    <submittedName>
        <fullName evidence="8">Zinc finger CCCH domain-containing protein 34</fullName>
    </submittedName>
</protein>
<evidence type="ECO:0000256" key="3">
    <source>
        <dbReference type="ARBA" id="ARBA00022771"/>
    </source>
</evidence>
<dbReference type="SUPFAM" id="SSF90229">
    <property type="entry name" value="CCCH zinc finger"/>
    <property type="match status" value="1"/>
</dbReference>
<keyword evidence="2" id="KW-0677">Repeat</keyword>
<evidence type="ECO:0000256" key="1">
    <source>
        <dbReference type="ARBA" id="ARBA00022723"/>
    </source>
</evidence>
<reference evidence="8" key="1">
    <citation type="submission" date="2020-09" db="EMBL/GenBank/DDBJ databases">
        <title>Genome-Enabled Discovery of Anthraquinone Biosynthesis in Senna tora.</title>
        <authorList>
            <person name="Kang S.-H."/>
            <person name="Pandey R.P."/>
            <person name="Lee C.-M."/>
            <person name="Sim J.-S."/>
            <person name="Jeong J.-T."/>
            <person name="Choi B.-S."/>
            <person name="Jung M."/>
            <person name="Ginzburg D."/>
            <person name="Zhao K."/>
            <person name="Won S.Y."/>
            <person name="Oh T.-J."/>
            <person name="Yu Y."/>
            <person name="Kim N.-H."/>
            <person name="Lee O.R."/>
            <person name="Lee T.-H."/>
            <person name="Bashyal P."/>
            <person name="Kim T.-S."/>
            <person name="Lee W.-H."/>
            <person name="Kawkins C."/>
            <person name="Kim C.-K."/>
            <person name="Kim J.S."/>
            <person name="Ahn B.O."/>
            <person name="Rhee S.Y."/>
            <person name="Sohng J.K."/>
        </authorList>
    </citation>
    <scope>NUCLEOTIDE SEQUENCE</scope>
    <source>
        <tissue evidence="8">Leaf</tissue>
    </source>
</reference>
<dbReference type="SMART" id="SM00356">
    <property type="entry name" value="ZnF_C3H1"/>
    <property type="match status" value="3"/>
</dbReference>
<feature type="domain" description="C3H1-type" evidence="7">
    <location>
        <begin position="6"/>
        <end position="35"/>
    </location>
</feature>
<dbReference type="PROSITE" id="PS50103">
    <property type="entry name" value="ZF_C3H1"/>
    <property type="match status" value="3"/>
</dbReference>
<feature type="zinc finger region" description="C3H1-type" evidence="6">
    <location>
        <begin position="6"/>
        <end position="35"/>
    </location>
</feature>
<evidence type="ECO:0000256" key="5">
    <source>
        <dbReference type="ARBA" id="ARBA00023125"/>
    </source>
</evidence>
<dbReference type="PANTHER" id="PTHR15725">
    <property type="entry name" value="ZN-FINGER, C-X8-C-X5-C-X3-H TYPE-CONTAINING"/>
    <property type="match status" value="1"/>
</dbReference>
<evidence type="ECO:0000259" key="7">
    <source>
        <dbReference type="PROSITE" id="PS50103"/>
    </source>
</evidence>
<feature type="domain" description="C3H1-type" evidence="7">
    <location>
        <begin position="81"/>
        <end position="108"/>
    </location>
</feature>
<evidence type="ECO:0000313" key="9">
    <source>
        <dbReference type="Proteomes" id="UP000634136"/>
    </source>
</evidence>
<dbReference type="Pfam" id="PF00642">
    <property type="entry name" value="zf-CCCH"/>
    <property type="match status" value="1"/>
</dbReference>
<dbReference type="GO" id="GO:0003677">
    <property type="term" value="F:DNA binding"/>
    <property type="evidence" value="ECO:0007669"/>
    <property type="project" value="UniProtKB-KW"/>
</dbReference>
<dbReference type="Gene3D" id="4.10.1000.10">
    <property type="entry name" value="Zinc finger, CCCH-type"/>
    <property type="match status" value="2"/>
</dbReference>
<dbReference type="OrthoDB" id="5395350at2759"/>
<evidence type="ECO:0000256" key="6">
    <source>
        <dbReference type="PROSITE-ProRule" id="PRU00723"/>
    </source>
</evidence>
<dbReference type="AlphaFoldDB" id="A0A835CDX4"/>
<dbReference type="InterPro" id="IPR041686">
    <property type="entry name" value="Znf-CCCH_3"/>
</dbReference>
<evidence type="ECO:0000256" key="4">
    <source>
        <dbReference type="ARBA" id="ARBA00022833"/>
    </source>
</evidence>
<dbReference type="Pfam" id="PF15663">
    <property type="entry name" value="zf-CCCH_3"/>
    <property type="match status" value="1"/>
</dbReference>
<dbReference type="InterPro" id="IPR036855">
    <property type="entry name" value="Znf_CCCH_sf"/>
</dbReference>
<gene>
    <name evidence="8" type="ORF">G2W53_007161</name>
</gene>
<dbReference type="Proteomes" id="UP000634136">
    <property type="component" value="Unassembled WGS sequence"/>
</dbReference>
<feature type="zinc finger region" description="C3H1-type" evidence="6">
    <location>
        <begin position="37"/>
        <end position="63"/>
    </location>
</feature>
<proteinExistence type="predicted"/>
<evidence type="ECO:0000256" key="2">
    <source>
        <dbReference type="ARBA" id="ARBA00022737"/>
    </source>
</evidence>